<name>F7XM68_METZD</name>
<dbReference type="GO" id="GO:0015413">
    <property type="term" value="F:ABC-type nickel transporter activity"/>
    <property type="evidence" value="ECO:0007669"/>
    <property type="project" value="UniProtKB-EC"/>
</dbReference>
<dbReference type="CDD" id="cd03257">
    <property type="entry name" value="ABC_NikE_OppD_transporters"/>
    <property type="match status" value="1"/>
</dbReference>
<dbReference type="OrthoDB" id="18209at2157"/>
<evidence type="ECO:0000256" key="7">
    <source>
        <dbReference type="ARBA" id="ARBA00023065"/>
    </source>
</evidence>
<dbReference type="Proteomes" id="UP000006622">
    <property type="component" value="Chromosome"/>
</dbReference>
<sequence>MLNMKDLKISFPSKEGLLIPVDSVDLEIYRKETFTIIGESGCGKSLLANSILGLLPKDAQISGNVYLEGRDLLSLPESSLKKIRGKKIGMVFQNPSTSLNPVFTMRSQLYEILKYSGKPSSINNLIYLTGKAGIRDPLHRLAQYPHQLSGGLKQRFTVAFGIATDPDILIADEPTTGLDITVKMQLVEMLSTLHSERSILLITHDLDVAYKLSDRIAVMYAGELVEISAADKFFNEPLHPYSKHLLDSHPSRKMKPIPGNAPHIGQRIKGCRFNLRCACSSSLCSQHHPEMKQIDKDRYVRCLAFA</sequence>
<evidence type="ECO:0000256" key="9">
    <source>
        <dbReference type="ARBA" id="ARBA00038669"/>
    </source>
</evidence>
<dbReference type="Pfam" id="PF08352">
    <property type="entry name" value="oligo_HPY"/>
    <property type="match status" value="1"/>
</dbReference>
<dbReference type="AlphaFoldDB" id="F7XM68"/>
<dbReference type="PANTHER" id="PTHR43297">
    <property type="entry name" value="OLIGOPEPTIDE TRANSPORT ATP-BINDING PROTEIN APPD"/>
    <property type="match status" value="1"/>
</dbReference>
<evidence type="ECO:0000256" key="1">
    <source>
        <dbReference type="ARBA" id="ARBA00004202"/>
    </source>
</evidence>
<dbReference type="GO" id="GO:0016887">
    <property type="term" value="F:ATP hydrolysis activity"/>
    <property type="evidence" value="ECO:0007669"/>
    <property type="project" value="InterPro"/>
</dbReference>
<feature type="domain" description="ABC transporter" evidence="13">
    <location>
        <begin position="2"/>
        <end position="246"/>
    </location>
</feature>
<dbReference type="KEGG" id="mzh:Mzhil_1101"/>
<keyword evidence="15" id="KW-1185">Reference proteome</keyword>
<keyword evidence="8" id="KW-0472">Membrane</keyword>
<dbReference type="Gene3D" id="3.40.50.300">
    <property type="entry name" value="P-loop containing nucleotide triphosphate hydrolases"/>
    <property type="match status" value="1"/>
</dbReference>
<dbReference type="GO" id="GO:0005886">
    <property type="term" value="C:plasma membrane"/>
    <property type="evidence" value="ECO:0007669"/>
    <property type="project" value="UniProtKB-SubCell"/>
</dbReference>
<dbReference type="InterPro" id="IPR003439">
    <property type="entry name" value="ABC_transporter-like_ATP-bd"/>
</dbReference>
<accession>F7XM68</accession>
<dbReference type="InterPro" id="IPR013563">
    <property type="entry name" value="Oligopep_ABC_C"/>
</dbReference>
<keyword evidence="7" id="KW-0406">Ion transport</keyword>
<dbReference type="HOGENOM" id="CLU_000604_1_23_2"/>
<evidence type="ECO:0000313" key="15">
    <source>
        <dbReference type="Proteomes" id="UP000006622"/>
    </source>
</evidence>
<comment type="subcellular location">
    <subcellularLocation>
        <location evidence="1">Cell membrane</location>
        <topology evidence="1">Peripheral membrane protein</topology>
    </subcellularLocation>
</comment>
<dbReference type="EC" id="7.2.2.11" evidence="10"/>
<evidence type="ECO:0000256" key="10">
    <source>
        <dbReference type="ARBA" id="ARBA00039098"/>
    </source>
</evidence>
<dbReference type="GO" id="GO:0015833">
    <property type="term" value="P:peptide transport"/>
    <property type="evidence" value="ECO:0007669"/>
    <property type="project" value="InterPro"/>
</dbReference>
<dbReference type="NCBIfam" id="TIGR01727">
    <property type="entry name" value="oligo_HPY"/>
    <property type="match status" value="1"/>
</dbReference>
<dbReference type="InterPro" id="IPR003593">
    <property type="entry name" value="AAA+_ATPase"/>
</dbReference>
<dbReference type="InterPro" id="IPR050388">
    <property type="entry name" value="ABC_Ni/Peptide_Import"/>
</dbReference>
<evidence type="ECO:0000259" key="13">
    <source>
        <dbReference type="PROSITE" id="PS50893"/>
    </source>
</evidence>
<evidence type="ECO:0000256" key="2">
    <source>
        <dbReference type="ARBA" id="ARBA00022448"/>
    </source>
</evidence>
<protein>
    <recommendedName>
        <fullName evidence="11">Nickel import system ATP-binding protein NikD</fullName>
        <ecNumber evidence="10">7.2.2.11</ecNumber>
    </recommendedName>
</protein>
<evidence type="ECO:0000256" key="8">
    <source>
        <dbReference type="ARBA" id="ARBA00023136"/>
    </source>
</evidence>
<evidence type="ECO:0000256" key="4">
    <source>
        <dbReference type="ARBA" id="ARBA00022741"/>
    </source>
</evidence>
<dbReference type="SUPFAM" id="SSF52540">
    <property type="entry name" value="P-loop containing nucleoside triphosphate hydrolases"/>
    <property type="match status" value="1"/>
</dbReference>
<dbReference type="EMBL" id="CP002101">
    <property type="protein sequence ID" value="AEH60957.1"/>
    <property type="molecule type" value="Genomic_DNA"/>
</dbReference>
<dbReference type="GO" id="GO:0005524">
    <property type="term" value="F:ATP binding"/>
    <property type="evidence" value="ECO:0007669"/>
    <property type="project" value="UniProtKB-KW"/>
</dbReference>
<comment type="catalytic activity">
    <reaction evidence="12">
        <text>Ni(2+)(out) + ATP + H2O = Ni(2+)(in) + ADP + phosphate + H(+)</text>
        <dbReference type="Rhea" id="RHEA:15557"/>
        <dbReference type="ChEBI" id="CHEBI:15377"/>
        <dbReference type="ChEBI" id="CHEBI:15378"/>
        <dbReference type="ChEBI" id="CHEBI:30616"/>
        <dbReference type="ChEBI" id="CHEBI:43474"/>
        <dbReference type="ChEBI" id="CHEBI:49786"/>
        <dbReference type="ChEBI" id="CHEBI:456216"/>
        <dbReference type="EC" id="7.2.2.11"/>
    </reaction>
    <physiologicalReaction direction="left-to-right" evidence="12">
        <dbReference type="Rhea" id="RHEA:15558"/>
    </physiologicalReaction>
</comment>
<organism evidence="14 15">
    <name type="scientific">Methanosalsum zhilinae (strain DSM 4017 / NBRC 107636 / OCM 62 / WeN5)</name>
    <name type="common">Methanohalophilus zhilinae</name>
    <dbReference type="NCBI Taxonomy" id="679901"/>
    <lineage>
        <taxon>Archaea</taxon>
        <taxon>Methanobacteriati</taxon>
        <taxon>Methanobacteriota</taxon>
        <taxon>Stenosarchaea group</taxon>
        <taxon>Methanomicrobia</taxon>
        <taxon>Methanosarcinales</taxon>
        <taxon>Methanosarcinaceae</taxon>
        <taxon>Methanosalsum</taxon>
    </lineage>
</organism>
<proteinExistence type="predicted"/>
<evidence type="ECO:0000256" key="12">
    <source>
        <dbReference type="ARBA" id="ARBA00048610"/>
    </source>
</evidence>
<dbReference type="PROSITE" id="PS50893">
    <property type="entry name" value="ABC_TRANSPORTER_2"/>
    <property type="match status" value="1"/>
</dbReference>
<keyword evidence="5" id="KW-0067">ATP-binding</keyword>
<dbReference type="Pfam" id="PF00005">
    <property type="entry name" value="ABC_tran"/>
    <property type="match status" value="1"/>
</dbReference>
<dbReference type="InterPro" id="IPR027417">
    <property type="entry name" value="P-loop_NTPase"/>
</dbReference>
<keyword evidence="4" id="KW-0547">Nucleotide-binding</keyword>
<keyword evidence="3" id="KW-1003">Cell membrane</keyword>
<keyword evidence="6" id="KW-1278">Translocase</keyword>
<evidence type="ECO:0000256" key="6">
    <source>
        <dbReference type="ARBA" id="ARBA00022967"/>
    </source>
</evidence>
<dbReference type="PANTHER" id="PTHR43297:SF13">
    <property type="entry name" value="NICKEL ABC TRANSPORTER, ATP-BINDING PROTEIN"/>
    <property type="match status" value="1"/>
</dbReference>
<reference evidence="14 15" key="1">
    <citation type="submission" date="2010-07" db="EMBL/GenBank/DDBJ databases">
        <title>The complete genome of Methanosalsum zhilinae DSM 4017.</title>
        <authorList>
            <consortium name="US DOE Joint Genome Institute (JGI-PGF)"/>
            <person name="Lucas S."/>
            <person name="Copeland A."/>
            <person name="Lapidus A."/>
            <person name="Glavina del Rio T."/>
            <person name="Dalin E."/>
            <person name="Tice H."/>
            <person name="Bruce D."/>
            <person name="Goodwin L."/>
            <person name="Pitluck S."/>
            <person name="Kyrpides N."/>
            <person name="Mavromatis K."/>
            <person name="Ovchinnikova G."/>
            <person name="Daligault H."/>
            <person name="Detter J.C."/>
            <person name="Han C."/>
            <person name="Tapia R."/>
            <person name="Larimer F."/>
            <person name="Land M."/>
            <person name="Hauser L."/>
            <person name="Markowitz V."/>
            <person name="Cheng J.-F."/>
            <person name="Hugenholtz P."/>
            <person name="Woyke T."/>
            <person name="Wu D."/>
            <person name="Spring S."/>
            <person name="Schueler E."/>
            <person name="Brambilla E."/>
            <person name="Klenk H.-P."/>
            <person name="Eisen J.A."/>
        </authorList>
    </citation>
    <scope>NUCLEOTIDE SEQUENCE [LARGE SCALE GENOMIC DNA]</scope>
    <source>
        <strain evidence="15">DSM 4017 / NBRC 107636 / OCM 62 / WeN5</strain>
    </source>
</reference>
<comment type="subunit">
    <text evidence="9">The complex is composed of two ATP-binding proteins (NikD and NikE), two transmembrane proteins (NikB and NikC) and a solute-binding protein (NikA).</text>
</comment>
<keyword evidence="2" id="KW-0813">Transport</keyword>
<evidence type="ECO:0000313" key="14">
    <source>
        <dbReference type="EMBL" id="AEH60957.1"/>
    </source>
</evidence>
<evidence type="ECO:0000256" key="11">
    <source>
        <dbReference type="ARBA" id="ARBA00044143"/>
    </source>
</evidence>
<gene>
    <name evidence="14" type="ordered locus">Mzhil_1101</name>
</gene>
<evidence type="ECO:0000256" key="3">
    <source>
        <dbReference type="ARBA" id="ARBA00022475"/>
    </source>
</evidence>
<evidence type="ECO:0000256" key="5">
    <source>
        <dbReference type="ARBA" id="ARBA00022840"/>
    </source>
</evidence>
<dbReference type="STRING" id="679901.Mzhil_1101"/>
<dbReference type="SMART" id="SM00382">
    <property type="entry name" value="AAA"/>
    <property type="match status" value="1"/>
</dbReference>